<dbReference type="OrthoDB" id="3012298at2759"/>
<dbReference type="OMA" id="MNDVQGE"/>
<evidence type="ECO:0000313" key="2">
    <source>
        <dbReference type="Proteomes" id="UP000070544"/>
    </source>
</evidence>
<dbReference type="EMBL" id="KQ965906">
    <property type="protein sequence ID" value="KXS08977.1"/>
    <property type="molecule type" value="Genomic_DNA"/>
</dbReference>
<sequence>MDKSGIKFFILAFITADVSKEPAWGGVINMSERFYKSSIDHVRSKGGDVIVSFGGANGQELSDVVGNLSELVGKYQKVIDLYSLQRIDFDVEGGALGSKKGVELRNLVIKQLKSQNSKLYVSYTLPVLPTGFTSDGIYLLQNAKMNGAQIDQVNLMTMDYGDSAWLPSRDGNMALAARKCVESVRQQLSELKYDASVSIGVTPMIGRNDVMSEIFTQSDASELNQWINNDKSTHYPIKMKSFWSLTRDNKQTIKMGYAASNDSGVVQEEYEFSRIFLDIVPTYK</sequence>
<accession>A0A138ZWV6</accession>
<dbReference type="GO" id="GO:0016787">
    <property type="term" value="F:hydrolase activity"/>
    <property type="evidence" value="ECO:0007669"/>
    <property type="project" value="UniProtKB-KW"/>
</dbReference>
<proteinExistence type="predicted"/>
<dbReference type="InterPro" id="IPR052750">
    <property type="entry name" value="GH18_Chitinase"/>
</dbReference>
<evidence type="ECO:0000313" key="1">
    <source>
        <dbReference type="EMBL" id="KXS08977.1"/>
    </source>
</evidence>
<gene>
    <name evidence="1" type="ORF">M427DRAFT_106172</name>
</gene>
<name>A0A138ZWV6_GONPJ</name>
<reference evidence="1 2" key="1">
    <citation type="journal article" date="2015" name="Genome Biol. Evol.">
        <title>Phylogenomic analyses indicate that early fungi evolved digesting cell walls of algal ancestors of land plants.</title>
        <authorList>
            <person name="Chang Y."/>
            <person name="Wang S."/>
            <person name="Sekimoto S."/>
            <person name="Aerts A.L."/>
            <person name="Choi C."/>
            <person name="Clum A."/>
            <person name="LaButti K.M."/>
            <person name="Lindquist E.A."/>
            <person name="Yee Ngan C."/>
            <person name="Ohm R.A."/>
            <person name="Salamov A.A."/>
            <person name="Grigoriev I.V."/>
            <person name="Spatafora J.W."/>
            <person name="Berbee M.L."/>
        </authorList>
    </citation>
    <scope>NUCLEOTIDE SEQUENCE [LARGE SCALE GENOMIC DNA]</scope>
    <source>
        <strain evidence="1 2">JEL478</strain>
    </source>
</reference>
<dbReference type="SUPFAM" id="SSF51445">
    <property type="entry name" value="(Trans)glycosidases"/>
    <property type="match status" value="1"/>
</dbReference>
<keyword evidence="1" id="KW-0378">Hydrolase</keyword>
<organism evidence="1 2">
    <name type="scientific">Gonapodya prolifera (strain JEL478)</name>
    <name type="common">Monoblepharis prolifera</name>
    <dbReference type="NCBI Taxonomy" id="1344416"/>
    <lineage>
        <taxon>Eukaryota</taxon>
        <taxon>Fungi</taxon>
        <taxon>Fungi incertae sedis</taxon>
        <taxon>Chytridiomycota</taxon>
        <taxon>Chytridiomycota incertae sedis</taxon>
        <taxon>Monoblepharidomycetes</taxon>
        <taxon>Monoblepharidales</taxon>
        <taxon>Gonapodyaceae</taxon>
        <taxon>Gonapodya</taxon>
    </lineage>
</organism>
<dbReference type="Proteomes" id="UP000070544">
    <property type="component" value="Unassembled WGS sequence"/>
</dbReference>
<dbReference type="InterPro" id="IPR017853">
    <property type="entry name" value="GH"/>
</dbReference>
<dbReference type="CDD" id="cd06543">
    <property type="entry name" value="GH18_PF-ChiA-like"/>
    <property type="match status" value="1"/>
</dbReference>
<dbReference type="PANTHER" id="PTHR42976:SF1">
    <property type="entry name" value="GH18 DOMAIN-CONTAINING PROTEIN-RELATED"/>
    <property type="match status" value="1"/>
</dbReference>
<dbReference type="AlphaFoldDB" id="A0A138ZWV6"/>
<dbReference type="Gene3D" id="3.20.20.80">
    <property type="entry name" value="Glycosidases"/>
    <property type="match status" value="1"/>
</dbReference>
<dbReference type="STRING" id="1344416.A0A138ZWV6"/>
<protein>
    <submittedName>
        <fullName evidence="1">Glycoside hydrolase family 18 protein</fullName>
    </submittedName>
</protein>
<dbReference type="PANTHER" id="PTHR42976">
    <property type="entry name" value="BIFUNCTIONAL CHITINASE/LYSOZYME-RELATED"/>
    <property type="match status" value="1"/>
</dbReference>
<keyword evidence="2" id="KW-1185">Reference proteome</keyword>